<protein>
    <submittedName>
        <fullName evidence="4">DUF4397 domain-containing protein</fullName>
    </submittedName>
</protein>
<feature type="domain" description="DUF4397" evidence="2">
    <location>
        <begin position="21"/>
        <end position="105"/>
    </location>
</feature>
<dbReference type="RefSeq" id="WP_219052691.1">
    <property type="nucleotide sequence ID" value="NZ_JAHWDP010000003.1"/>
</dbReference>
<reference evidence="4" key="1">
    <citation type="submission" date="2021-07" db="EMBL/GenBank/DDBJ databases">
        <title>Aureisphaera sp. CAU 1614 isolated from sea sediment.</title>
        <authorList>
            <person name="Kim W."/>
        </authorList>
    </citation>
    <scope>NUCLEOTIDE SEQUENCE</scope>
    <source>
        <strain evidence="4">CAU 1614</strain>
    </source>
</reference>
<sequence>MKKLLFTFLAFATVQIAISQARVNVIHNSADAAAAVVDVYLDDALAVDDFAFRTETGYIDFPADVEVIIGIAPSNSTGSGDAIATFPVTLADGETYVVIATGIVSATGYDPAPAFGLAVYDMGREVATDGANTDVLVYHGSTDAPAVDVLETGVGAGYLVENISYSEYAGYLELPTADYVLQVNAAGGSGVAAYGAPLATLGLNGAALVVVASGFLDPSNNSNGPAFGLWVSTGAAGGLVELPSAPLGINDFNTNTIALYPNPATDIINIASEDGEAYTIKVIDMQGRALMVDGAAFERGYLNISSLATGIYNIVVMDNNKILGSKKFIKN</sequence>
<dbReference type="InterPro" id="IPR025510">
    <property type="entry name" value="DUF4397"/>
</dbReference>
<dbReference type="Pfam" id="PF18962">
    <property type="entry name" value="Por_Secre_tail"/>
    <property type="match status" value="1"/>
</dbReference>
<dbReference type="Proteomes" id="UP001138686">
    <property type="component" value="Unassembled WGS sequence"/>
</dbReference>
<keyword evidence="1" id="KW-0732">Signal</keyword>
<comment type="caution">
    <text evidence="4">The sequence shown here is derived from an EMBL/GenBank/DDBJ whole genome shotgun (WGS) entry which is preliminary data.</text>
</comment>
<dbReference type="Pfam" id="PF14344">
    <property type="entry name" value="DUF4397"/>
    <property type="match status" value="2"/>
</dbReference>
<evidence type="ECO:0000313" key="4">
    <source>
        <dbReference type="EMBL" id="MBW2938183.1"/>
    </source>
</evidence>
<dbReference type="NCBIfam" id="TIGR04183">
    <property type="entry name" value="Por_Secre_tail"/>
    <property type="match status" value="1"/>
</dbReference>
<feature type="domain" description="Secretion system C-terminal sorting" evidence="3">
    <location>
        <begin position="259"/>
        <end position="329"/>
    </location>
</feature>
<dbReference type="InterPro" id="IPR026444">
    <property type="entry name" value="Secre_tail"/>
</dbReference>
<dbReference type="AlphaFoldDB" id="A0A9X1FPT1"/>
<evidence type="ECO:0000259" key="2">
    <source>
        <dbReference type="Pfam" id="PF14344"/>
    </source>
</evidence>
<proteinExistence type="predicted"/>
<name>A0A9X1FPT1_9FLAO</name>
<feature type="domain" description="DUF4397" evidence="2">
    <location>
        <begin position="134"/>
        <end position="187"/>
    </location>
</feature>
<organism evidence="4 5">
    <name type="scientific">Halomarinibacterium sedimenti</name>
    <dbReference type="NCBI Taxonomy" id="2857106"/>
    <lineage>
        <taxon>Bacteria</taxon>
        <taxon>Pseudomonadati</taxon>
        <taxon>Bacteroidota</taxon>
        <taxon>Flavobacteriia</taxon>
        <taxon>Flavobacteriales</taxon>
        <taxon>Flavobacteriaceae</taxon>
        <taxon>Halomarinibacterium</taxon>
    </lineage>
</organism>
<keyword evidence="5" id="KW-1185">Reference proteome</keyword>
<accession>A0A9X1FPT1</accession>
<evidence type="ECO:0000313" key="5">
    <source>
        <dbReference type="Proteomes" id="UP001138686"/>
    </source>
</evidence>
<gene>
    <name evidence="4" type="ORF">KXJ69_08700</name>
</gene>
<evidence type="ECO:0000259" key="3">
    <source>
        <dbReference type="Pfam" id="PF18962"/>
    </source>
</evidence>
<dbReference type="EMBL" id="JAHWDP010000003">
    <property type="protein sequence ID" value="MBW2938183.1"/>
    <property type="molecule type" value="Genomic_DNA"/>
</dbReference>
<evidence type="ECO:0000256" key="1">
    <source>
        <dbReference type="ARBA" id="ARBA00022729"/>
    </source>
</evidence>